<reference evidence="2" key="1">
    <citation type="submission" date="2022-08" db="EMBL/GenBank/DDBJ databases">
        <authorList>
            <person name="Gutierrez-Valencia J."/>
        </authorList>
    </citation>
    <scope>NUCLEOTIDE SEQUENCE</scope>
</reference>
<keyword evidence="1" id="KW-0732">Signal</keyword>
<proteinExistence type="predicted"/>
<accession>A0AAV0Q3W0</accession>
<keyword evidence="3" id="KW-1185">Reference proteome</keyword>
<gene>
    <name evidence="2" type="ORF">LITE_LOCUS41059</name>
</gene>
<evidence type="ECO:0000313" key="2">
    <source>
        <dbReference type="EMBL" id="CAI0493913.1"/>
    </source>
</evidence>
<evidence type="ECO:0000256" key="1">
    <source>
        <dbReference type="SAM" id="SignalP"/>
    </source>
</evidence>
<dbReference type="Proteomes" id="UP001154282">
    <property type="component" value="Unassembled WGS sequence"/>
</dbReference>
<protein>
    <submittedName>
        <fullName evidence="2">Uncharacterized protein</fullName>
    </submittedName>
</protein>
<feature type="signal peptide" evidence="1">
    <location>
        <begin position="1"/>
        <end position="29"/>
    </location>
</feature>
<dbReference type="AlphaFoldDB" id="A0AAV0Q3W0"/>
<feature type="chain" id="PRO_5043807470" evidence="1">
    <location>
        <begin position="30"/>
        <end position="86"/>
    </location>
</feature>
<evidence type="ECO:0000313" key="3">
    <source>
        <dbReference type="Proteomes" id="UP001154282"/>
    </source>
</evidence>
<dbReference type="EMBL" id="CAMGYJ010000009">
    <property type="protein sequence ID" value="CAI0493913.1"/>
    <property type="molecule type" value="Genomic_DNA"/>
</dbReference>
<organism evidence="2 3">
    <name type="scientific">Linum tenue</name>
    <dbReference type="NCBI Taxonomy" id="586396"/>
    <lineage>
        <taxon>Eukaryota</taxon>
        <taxon>Viridiplantae</taxon>
        <taxon>Streptophyta</taxon>
        <taxon>Embryophyta</taxon>
        <taxon>Tracheophyta</taxon>
        <taxon>Spermatophyta</taxon>
        <taxon>Magnoliopsida</taxon>
        <taxon>eudicotyledons</taxon>
        <taxon>Gunneridae</taxon>
        <taxon>Pentapetalae</taxon>
        <taxon>rosids</taxon>
        <taxon>fabids</taxon>
        <taxon>Malpighiales</taxon>
        <taxon>Linaceae</taxon>
        <taxon>Linum</taxon>
    </lineage>
</organism>
<sequence>MAAASKSPILFLVAVFLVVSFSNVEVGMAARQLLQLPNLPPLPVSVPAAAGVPVSIPVSVAVPSGVTLPISVPGVAGLPKVAGVRV</sequence>
<name>A0AAV0Q3W0_9ROSI</name>
<comment type="caution">
    <text evidence="2">The sequence shown here is derived from an EMBL/GenBank/DDBJ whole genome shotgun (WGS) entry which is preliminary data.</text>
</comment>